<sequence length="175" mass="19287">MAAELTRCEEDGAPVAIGSGELATERLLDAAKPLVVTVWPKVVAIACDERLEARPSAALGIARWRASWRARRAWVGEGKGEGEREGTIYELGGAKTWPRRRIWRRTWHWPSWRRGSVKLESTLSPTGEKGGKGQRVGGDRICAVGARVRKRKAQDFGGGTGGCGRWLPARGRKRF</sequence>
<accession>A0A6G1CKD1</accession>
<dbReference type="EMBL" id="SPHZ02000009">
    <property type="protein sequence ID" value="KAF0900629.1"/>
    <property type="molecule type" value="Genomic_DNA"/>
</dbReference>
<evidence type="ECO:0000313" key="1">
    <source>
        <dbReference type="EMBL" id="KAF0900629.1"/>
    </source>
</evidence>
<organism evidence="1 2">
    <name type="scientific">Oryza meyeriana var. granulata</name>
    <dbReference type="NCBI Taxonomy" id="110450"/>
    <lineage>
        <taxon>Eukaryota</taxon>
        <taxon>Viridiplantae</taxon>
        <taxon>Streptophyta</taxon>
        <taxon>Embryophyta</taxon>
        <taxon>Tracheophyta</taxon>
        <taxon>Spermatophyta</taxon>
        <taxon>Magnoliopsida</taxon>
        <taxon>Liliopsida</taxon>
        <taxon>Poales</taxon>
        <taxon>Poaceae</taxon>
        <taxon>BOP clade</taxon>
        <taxon>Oryzoideae</taxon>
        <taxon>Oryzeae</taxon>
        <taxon>Oryzinae</taxon>
        <taxon>Oryza</taxon>
        <taxon>Oryza meyeriana</taxon>
    </lineage>
</organism>
<name>A0A6G1CKD1_9ORYZ</name>
<keyword evidence="2" id="KW-1185">Reference proteome</keyword>
<dbReference type="Proteomes" id="UP000479710">
    <property type="component" value="Unassembled WGS sequence"/>
</dbReference>
<dbReference type="AlphaFoldDB" id="A0A6G1CKD1"/>
<comment type="caution">
    <text evidence="1">The sequence shown here is derived from an EMBL/GenBank/DDBJ whole genome shotgun (WGS) entry which is preliminary data.</text>
</comment>
<gene>
    <name evidence="1" type="ORF">E2562_033145</name>
</gene>
<evidence type="ECO:0000313" key="2">
    <source>
        <dbReference type="Proteomes" id="UP000479710"/>
    </source>
</evidence>
<proteinExistence type="predicted"/>
<reference evidence="1 2" key="1">
    <citation type="submission" date="2019-11" db="EMBL/GenBank/DDBJ databases">
        <title>Whole genome sequence of Oryza granulata.</title>
        <authorList>
            <person name="Li W."/>
        </authorList>
    </citation>
    <scope>NUCLEOTIDE SEQUENCE [LARGE SCALE GENOMIC DNA]</scope>
    <source>
        <strain evidence="2">cv. Menghai</strain>
        <tissue evidence="1">Leaf</tissue>
    </source>
</reference>
<protein>
    <submittedName>
        <fullName evidence="1">Uncharacterized protein</fullName>
    </submittedName>
</protein>